<dbReference type="Proteomes" id="UP000250443">
    <property type="component" value="Unassembled WGS sequence"/>
</dbReference>
<reference evidence="1 4" key="2">
    <citation type="submission" date="2020-10" db="EMBL/GenBank/DDBJ databases">
        <title>Genome sequences of Pseudomonas isolates.</title>
        <authorList>
            <person name="Wessels L."/>
            <person name="Reich F."/>
            <person name="Hammerl J."/>
        </authorList>
    </citation>
    <scope>NUCLEOTIDE SEQUENCE [LARGE SCALE GENOMIC DNA]</scope>
    <source>
        <strain evidence="1 4">20-MO00624-0</strain>
    </source>
</reference>
<gene>
    <name evidence="1" type="ORF">IRZ65_19830</name>
    <name evidence="2" type="ORF">NCTC11842_05147</name>
</gene>
<name>A0A2X2DMQ8_PSELU</name>
<evidence type="ECO:0000313" key="2">
    <source>
        <dbReference type="EMBL" id="SPZ13405.1"/>
    </source>
</evidence>
<evidence type="ECO:0000313" key="4">
    <source>
        <dbReference type="Proteomes" id="UP000626180"/>
    </source>
</evidence>
<dbReference type="GeneID" id="300269499"/>
<evidence type="ECO:0008006" key="5">
    <source>
        <dbReference type="Google" id="ProtNLM"/>
    </source>
</evidence>
<reference evidence="2 3" key="1">
    <citation type="submission" date="2018-06" db="EMBL/GenBank/DDBJ databases">
        <authorList>
            <consortium name="Pathogen Informatics"/>
            <person name="Doyle S."/>
        </authorList>
    </citation>
    <scope>NUCLEOTIDE SEQUENCE [LARGE SCALE GENOMIC DNA]</scope>
    <source>
        <strain evidence="2 3">NCTC11842</strain>
    </source>
</reference>
<dbReference type="AlphaFoldDB" id="A0A2X2DMQ8"/>
<proteinExistence type="predicted"/>
<organism evidence="2 3">
    <name type="scientific">Pseudomonas luteola</name>
    <dbReference type="NCBI Taxonomy" id="47886"/>
    <lineage>
        <taxon>Bacteria</taxon>
        <taxon>Pseudomonadati</taxon>
        <taxon>Pseudomonadota</taxon>
        <taxon>Gammaproteobacteria</taxon>
        <taxon>Pseudomonadales</taxon>
        <taxon>Pseudomonadaceae</taxon>
        <taxon>Pseudomonas</taxon>
    </lineage>
</organism>
<sequence>MAIPITGASPTEVIERARQLGLSKWPIRAGRTKEGHWVHHYSITSDELIAYIDSLLVRQWKKNT</sequence>
<evidence type="ECO:0000313" key="1">
    <source>
        <dbReference type="EMBL" id="MBF8642921.1"/>
    </source>
</evidence>
<accession>A0A2X2DMQ8</accession>
<protein>
    <recommendedName>
        <fullName evidence="5">Excisionase</fullName>
    </recommendedName>
</protein>
<dbReference type="EMBL" id="JADMCD010000012">
    <property type="protein sequence ID" value="MBF8642921.1"/>
    <property type="molecule type" value="Genomic_DNA"/>
</dbReference>
<dbReference type="RefSeq" id="WP_010798688.1">
    <property type="nucleotide sequence ID" value="NZ_CP044085.1"/>
</dbReference>
<dbReference type="Proteomes" id="UP000626180">
    <property type="component" value="Unassembled WGS sequence"/>
</dbReference>
<dbReference type="EMBL" id="UAUF01000014">
    <property type="protein sequence ID" value="SPZ13405.1"/>
    <property type="molecule type" value="Genomic_DNA"/>
</dbReference>
<keyword evidence="4" id="KW-1185">Reference proteome</keyword>
<evidence type="ECO:0000313" key="3">
    <source>
        <dbReference type="Proteomes" id="UP000250443"/>
    </source>
</evidence>